<evidence type="ECO:0000256" key="1">
    <source>
        <dbReference type="SAM" id="SignalP"/>
    </source>
</evidence>
<accession>A0A1H4JLU0</accession>
<dbReference type="SUPFAM" id="SSF49785">
    <property type="entry name" value="Galactose-binding domain-like"/>
    <property type="match status" value="1"/>
</dbReference>
<dbReference type="RefSeq" id="WP_074652361.1">
    <property type="nucleotide sequence ID" value="NZ_FNSD01000001.1"/>
</dbReference>
<proteinExistence type="predicted"/>
<dbReference type="PANTHER" id="PTHR36848">
    <property type="entry name" value="DNA-BINDING PROTEIN (PUTATIVE SECRETED PROTEIN)-RELATED"/>
    <property type="match status" value="1"/>
</dbReference>
<dbReference type="AlphaFoldDB" id="A0A1H4JLU0"/>
<name>A0A1H4JLU0_9BACT</name>
<feature type="chain" id="PRO_5010354014" evidence="1">
    <location>
        <begin position="23"/>
        <end position="966"/>
    </location>
</feature>
<dbReference type="Gene3D" id="2.60.120.260">
    <property type="entry name" value="Galactose-binding domain-like"/>
    <property type="match status" value="1"/>
</dbReference>
<feature type="signal peptide" evidence="1">
    <location>
        <begin position="1"/>
        <end position="22"/>
    </location>
</feature>
<organism evidence="2 3">
    <name type="scientific">Terriglobus roseus</name>
    <dbReference type="NCBI Taxonomy" id="392734"/>
    <lineage>
        <taxon>Bacteria</taxon>
        <taxon>Pseudomonadati</taxon>
        <taxon>Acidobacteriota</taxon>
        <taxon>Terriglobia</taxon>
        <taxon>Terriglobales</taxon>
        <taxon>Acidobacteriaceae</taxon>
        <taxon>Terriglobus</taxon>
    </lineage>
</organism>
<gene>
    <name evidence="2" type="ORF">SAMN05443244_0696</name>
</gene>
<sequence>MRSTVVSNLGSVLLLSTGRLLAQNATIATPHPAWTALNPVTRLTQETFAHPPAADRPWVRVNTPADLSSDELRTEILAMKQAGIGGLEIGQGAFPKTPQLIAILQAANQQGLKVSLSHGSTTAPDGYSFDKDNVRKTLVFTATKAAEGASVDLVLKAPLPQAPRGFGGGGNAGRPPAPLPPRRSTLIAVLAYRCAQASCEANGPVTLDAASMIDVTSKLTETDTSGVGGGSTSGHLKWTPPSGGQWQVIALWSQGTAAQPDLFSKEGTEELIHGMEADWTPEVKSLLKQNGGDVFYDSHSADRGSPTELWTNNMEAEFKARRGYSLTANAPALFSASFTFRDGSAARVRNDLNAVRTELWIEKHLKPMAAWLHTFNYRLRLQPYGEVTNATPDEIAAAAVVDRPETESLFFGDEIDSFLPIASANHMTGNTWYSTECCAALNKAYAQTFQDAVVRMHREYAAGVTKLVYHVYPYRDAADNKWPGYHSFGPAGFSNAWGPRNPFWADAPIYNDYLARTQQVLTQGDAKVDVAVYMLSYQFPQPMQVKGGFHIWPDLKLQEAGYTRDYLDPMLLALPNATVSGGRLAMNKAAYKALILDSEQQPNYDPVKTSMPVDTARRILAMAKAGLPIVIVGAAPNTTPGRAPTGDADLQAVMAEMTKLKNVHTAAHEGDVPALLLSLGLHPAAEPAAPSPLITQHRHDAAKGADFYFLYNQAMVTPPNEPTNLFEPASPKAFHGDMHLQGRGKPYRLDAWTGTITPIKDYTPGKDGVTIPLELAGDDAAIIALSTTPMAGIAPVMTAAGKTAGTPIDLTNLKWHLSVEDWKPANPYGATGAQAAETSKQTVQLDVDGLKPWPQISAIKDVSGIGTYTASFDLPADWRPGSDAMLSLGEVLDSFTLTLNGKNIPVNQISAIAEVGPYLHAGANRIQVRVATTLNNRLASVEPTVQKRGLVQDYGLIGPVVLTPHP</sequence>
<reference evidence="2 3" key="1">
    <citation type="submission" date="2016-10" db="EMBL/GenBank/DDBJ databases">
        <authorList>
            <person name="de Groot N.N."/>
        </authorList>
    </citation>
    <scope>NUCLEOTIDE SEQUENCE [LARGE SCALE GENOMIC DNA]</scope>
    <source>
        <strain evidence="2 3">AB35.6</strain>
    </source>
</reference>
<dbReference type="Proteomes" id="UP000182409">
    <property type="component" value="Unassembled WGS sequence"/>
</dbReference>
<evidence type="ECO:0000313" key="3">
    <source>
        <dbReference type="Proteomes" id="UP000182409"/>
    </source>
</evidence>
<evidence type="ECO:0000313" key="2">
    <source>
        <dbReference type="EMBL" id="SEB47270.1"/>
    </source>
</evidence>
<dbReference type="PANTHER" id="PTHR36848:SF2">
    <property type="entry name" value="SECRETED PROTEIN"/>
    <property type="match status" value="1"/>
</dbReference>
<dbReference type="InterPro" id="IPR053161">
    <property type="entry name" value="Ulvan_degrading_GH"/>
</dbReference>
<keyword evidence="1" id="KW-0732">Signal</keyword>
<dbReference type="Pfam" id="PF17132">
    <property type="entry name" value="Glyco_hydro_106"/>
    <property type="match status" value="1"/>
</dbReference>
<protein>
    <submittedName>
        <fullName evidence="2">Alpha-L-rhamnosidase</fullName>
    </submittedName>
</protein>
<dbReference type="OrthoDB" id="9761519at2"/>
<dbReference type="EMBL" id="FNSD01000001">
    <property type="protein sequence ID" value="SEB47270.1"/>
    <property type="molecule type" value="Genomic_DNA"/>
</dbReference>
<dbReference type="InterPro" id="IPR008979">
    <property type="entry name" value="Galactose-bd-like_sf"/>
</dbReference>